<protein>
    <submittedName>
        <fullName evidence="2">Guanine nucleotide exchange factor VAV2</fullName>
    </submittedName>
</protein>
<evidence type="ECO:0000259" key="1">
    <source>
        <dbReference type="PROSITE" id="PS50010"/>
    </source>
</evidence>
<evidence type="ECO:0000313" key="3">
    <source>
        <dbReference type="Proteomes" id="UP000314294"/>
    </source>
</evidence>
<dbReference type="Proteomes" id="UP000314294">
    <property type="component" value="Unassembled WGS sequence"/>
</dbReference>
<dbReference type="EMBL" id="SRLO01000440">
    <property type="protein sequence ID" value="TNN55981.1"/>
    <property type="molecule type" value="Genomic_DNA"/>
</dbReference>
<dbReference type="GO" id="GO:0005085">
    <property type="term" value="F:guanyl-nucleotide exchange factor activity"/>
    <property type="evidence" value="ECO:0007669"/>
    <property type="project" value="InterPro"/>
</dbReference>
<dbReference type="AlphaFoldDB" id="A0A4Z2GRP9"/>
<proteinExistence type="predicted"/>
<dbReference type="InterPro" id="IPR035899">
    <property type="entry name" value="DBL_dom_sf"/>
</dbReference>
<name>A0A4Z2GRP9_9TELE</name>
<sequence>MENAQKTLDELIATREDVKITVEECTLKVQEGKFKLQDLLVVPMQRVLKYHLLLKVGGRLHRRMSSKV</sequence>
<dbReference type="OrthoDB" id="8900004at2759"/>
<reference evidence="2 3" key="1">
    <citation type="submission" date="2019-03" db="EMBL/GenBank/DDBJ databases">
        <title>First draft genome of Liparis tanakae, snailfish: a comprehensive survey of snailfish specific genes.</title>
        <authorList>
            <person name="Kim W."/>
            <person name="Song I."/>
            <person name="Jeong J.-H."/>
            <person name="Kim D."/>
            <person name="Kim S."/>
            <person name="Ryu S."/>
            <person name="Song J.Y."/>
            <person name="Lee S.K."/>
        </authorList>
    </citation>
    <scope>NUCLEOTIDE SEQUENCE [LARGE SCALE GENOMIC DNA]</scope>
    <source>
        <tissue evidence="2">Muscle</tissue>
    </source>
</reference>
<dbReference type="GO" id="GO:0016477">
    <property type="term" value="P:cell migration"/>
    <property type="evidence" value="ECO:0007669"/>
    <property type="project" value="TreeGrafter"/>
</dbReference>
<feature type="domain" description="DH" evidence="1">
    <location>
        <begin position="1"/>
        <end position="55"/>
    </location>
</feature>
<keyword evidence="3" id="KW-1185">Reference proteome</keyword>
<comment type="caution">
    <text evidence="2">The sequence shown here is derived from an EMBL/GenBank/DDBJ whole genome shotgun (WGS) entry which is preliminary data.</text>
</comment>
<dbReference type="Gene3D" id="1.20.900.10">
    <property type="entry name" value="Dbl homology (DH) domain"/>
    <property type="match status" value="1"/>
</dbReference>
<evidence type="ECO:0000313" key="2">
    <source>
        <dbReference type="EMBL" id="TNN55981.1"/>
    </source>
</evidence>
<dbReference type="SUPFAM" id="SSF48065">
    <property type="entry name" value="DBL homology domain (DH-domain)"/>
    <property type="match status" value="1"/>
</dbReference>
<dbReference type="InterPro" id="IPR000219">
    <property type="entry name" value="DH_dom"/>
</dbReference>
<dbReference type="PANTHER" id="PTHR45818:SF4">
    <property type="entry name" value="GUANINE NUCLEOTIDE EXCHANGE FACTOR VAV2"/>
    <property type="match status" value="1"/>
</dbReference>
<dbReference type="PANTHER" id="PTHR45818">
    <property type="entry name" value="PROTEIN VAV"/>
    <property type="match status" value="1"/>
</dbReference>
<gene>
    <name evidence="2" type="primary">VAV2_3</name>
    <name evidence="2" type="ORF">EYF80_033816</name>
</gene>
<dbReference type="Pfam" id="PF00621">
    <property type="entry name" value="RhoGEF"/>
    <property type="match status" value="1"/>
</dbReference>
<accession>A0A4Z2GRP9</accession>
<organism evidence="2 3">
    <name type="scientific">Liparis tanakae</name>
    <name type="common">Tanaka's snailfish</name>
    <dbReference type="NCBI Taxonomy" id="230148"/>
    <lineage>
        <taxon>Eukaryota</taxon>
        <taxon>Metazoa</taxon>
        <taxon>Chordata</taxon>
        <taxon>Craniata</taxon>
        <taxon>Vertebrata</taxon>
        <taxon>Euteleostomi</taxon>
        <taxon>Actinopterygii</taxon>
        <taxon>Neopterygii</taxon>
        <taxon>Teleostei</taxon>
        <taxon>Neoteleostei</taxon>
        <taxon>Acanthomorphata</taxon>
        <taxon>Eupercaria</taxon>
        <taxon>Perciformes</taxon>
        <taxon>Cottioidei</taxon>
        <taxon>Cottales</taxon>
        <taxon>Liparidae</taxon>
        <taxon>Liparis</taxon>
    </lineage>
</organism>
<dbReference type="PROSITE" id="PS50010">
    <property type="entry name" value="DH_2"/>
    <property type="match status" value="1"/>
</dbReference>
<dbReference type="GO" id="GO:0005737">
    <property type="term" value="C:cytoplasm"/>
    <property type="evidence" value="ECO:0007669"/>
    <property type="project" value="TreeGrafter"/>
</dbReference>